<dbReference type="InterPro" id="IPR000504">
    <property type="entry name" value="RRM_dom"/>
</dbReference>
<feature type="compositionally biased region" description="Basic and acidic residues" evidence="3">
    <location>
        <begin position="391"/>
        <end position="405"/>
    </location>
</feature>
<gene>
    <name evidence="5" type="ORF">CLIB1423_06S01464</name>
</gene>
<evidence type="ECO:0000256" key="3">
    <source>
        <dbReference type="SAM" id="MobiDB-lite"/>
    </source>
</evidence>
<accession>A0A9P0QMY7</accession>
<reference evidence="5" key="1">
    <citation type="submission" date="2022-03" db="EMBL/GenBank/DDBJ databases">
        <authorList>
            <person name="Legras J.-L."/>
            <person name="Devillers H."/>
            <person name="Grondin C."/>
        </authorList>
    </citation>
    <scope>NUCLEOTIDE SEQUENCE</scope>
    <source>
        <strain evidence="5">CLIB 1423</strain>
    </source>
</reference>
<dbReference type="PANTHER" id="PTHR48025">
    <property type="entry name" value="OS02G0815200 PROTEIN"/>
    <property type="match status" value="1"/>
</dbReference>
<dbReference type="InterPro" id="IPR012677">
    <property type="entry name" value="Nucleotide-bd_a/b_plait_sf"/>
</dbReference>
<feature type="compositionally biased region" description="Basic and acidic residues" evidence="3">
    <location>
        <begin position="325"/>
        <end position="336"/>
    </location>
</feature>
<feature type="compositionally biased region" description="Basic and acidic residues" evidence="3">
    <location>
        <begin position="58"/>
        <end position="68"/>
    </location>
</feature>
<name>A0A9P0QMY7_9ASCO</name>
<keyword evidence="6" id="KW-1185">Reference proteome</keyword>
<dbReference type="PROSITE" id="PS50102">
    <property type="entry name" value="RRM"/>
    <property type="match status" value="1"/>
</dbReference>
<dbReference type="SUPFAM" id="SSF54928">
    <property type="entry name" value="RNA-binding domain, RBD"/>
    <property type="match status" value="1"/>
</dbReference>
<dbReference type="PANTHER" id="PTHR48025:SF1">
    <property type="entry name" value="RRM DOMAIN-CONTAINING PROTEIN"/>
    <property type="match status" value="1"/>
</dbReference>
<dbReference type="InterPro" id="IPR050502">
    <property type="entry name" value="Euk_RNA-bind_prot"/>
</dbReference>
<feature type="compositionally biased region" description="Basic and acidic residues" evidence="3">
    <location>
        <begin position="353"/>
        <end position="363"/>
    </location>
</feature>
<feature type="region of interest" description="Disordered" evidence="3">
    <location>
        <begin position="167"/>
        <end position="405"/>
    </location>
</feature>
<keyword evidence="5" id="KW-0396">Initiation factor</keyword>
<dbReference type="AlphaFoldDB" id="A0A9P0QMY7"/>
<dbReference type="GO" id="GO:0003743">
    <property type="term" value="F:translation initiation factor activity"/>
    <property type="evidence" value="ECO:0007669"/>
    <property type="project" value="UniProtKB-KW"/>
</dbReference>
<feature type="region of interest" description="Disordered" evidence="3">
    <location>
        <begin position="1"/>
        <end position="21"/>
    </location>
</feature>
<keyword evidence="5" id="KW-0648">Protein biosynthesis</keyword>
<dbReference type="Gene3D" id="3.30.70.330">
    <property type="match status" value="1"/>
</dbReference>
<dbReference type="GO" id="GO:0003723">
    <property type="term" value="F:RNA binding"/>
    <property type="evidence" value="ECO:0007669"/>
    <property type="project" value="UniProtKB-UniRule"/>
</dbReference>
<feature type="region of interest" description="Disordered" evidence="3">
    <location>
        <begin position="35"/>
        <end position="74"/>
    </location>
</feature>
<dbReference type="Proteomes" id="UP000837801">
    <property type="component" value="Unassembled WGS sequence"/>
</dbReference>
<dbReference type="OrthoDB" id="48651at2759"/>
<comment type="caution">
    <text evidence="5">The sequence shown here is derived from an EMBL/GenBank/DDBJ whole genome shotgun (WGS) entry which is preliminary data.</text>
</comment>
<feature type="compositionally biased region" description="Basic and acidic residues" evidence="3">
    <location>
        <begin position="180"/>
        <end position="192"/>
    </location>
</feature>
<proteinExistence type="predicted"/>
<evidence type="ECO:0000313" key="5">
    <source>
        <dbReference type="EMBL" id="CAH2352218.1"/>
    </source>
</evidence>
<evidence type="ECO:0000256" key="2">
    <source>
        <dbReference type="PROSITE-ProRule" id="PRU00176"/>
    </source>
</evidence>
<feature type="domain" description="RRM" evidence="4">
    <location>
        <begin position="77"/>
        <end position="158"/>
    </location>
</feature>
<evidence type="ECO:0000256" key="1">
    <source>
        <dbReference type="ARBA" id="ARBA00022884"/>
    </source>
</evidence>
<protein>
    <submittedName>
        <fullName evidence="5">Eukaryotic translation initiation factor 4B</fullName>
    </submittedName>
</protein>
<dbReference type="EMBL" id="CAKXYY010000006">
    <property type="protein sequence ID" value="CAH2352218.1"/>
    <property type="molecule type" value="Genomic_DNA"/>
</dbReference>
<dbReference type="Pfam" id="PF00076">
    <property type="entry name" value="RRM_1"/>
    <property type="match status" value="1"/>
</dbReference>
<feature type="compositionally biased region" description="Acidic residues" evidence="3">
    <location>
        <begin position="373"/>
        <end position="383"/>
    </location>
</feature>
<dbReference type="SMART" id="SM00360">
    <property type="entry name" value="RRM"/>
    <property type="match status" value="1"/>
</dbReference>
<feature type="compositionally biased region" description="Basic and acidic residues" evidence="3">
    <location>
        <begin position="241"/>
        <end position="262"/>
    </location>
</feature>
<organism evidence="5 6">
    <name type="scientific">[Candida] railenensis</name>
    <dbReference type="NCBI Taxonomy" id="45579"/>
    <lineage>
        <taxon>Eukaryota</taxon>
        <taxon>Fungi</taxon>
        <taxon>Dikarya</taxon>
        <taxon>Ascomycota</taxon>
        <taxon>Saccharomycotina</taxon>
        <taxon>Pichiomycetes</taxon>
        <taxon>Debaryomycetaceae</taxon>
        <taxon>Kurtzmaniella</taxon>
    </lineage>
</organism>
<keyword evidence="1 2" id="KW-0694">RNA-binding</keyword>
<dbReference type="InterPro" id="IPR035979">
    <property type="entry name" value="RBD_domain_sf"/>
</dbReference>
<feature type="compositionally biased region" description="Basic and acidic residues" evidence="3">
    <location>
        <begin position="280"/>
        <end position="296"/>
    </location>
</feature>
<sequence>MDLGSFLADDTLGGGSWADEDVDMSSIGVPMTTAAPISNRRLAETGGFNRDSGFGSGEPRREQRERQEFPIPDHPPFRARVGNLAWEANEESLIEFFEIKLGSQGIVSDVKLPVDNQTGRLRGFGFLTFDSRSHLEEALRFSFSDFNGRKIYVDVAAPEKADVFEMDWRGGRGPLSGGRGGDRGDRPPRREEADLDWGSARGSGVLPPREHSNRDRGDRPPRREEPQLDWGVARGSGTLPPREHSNRERGERTERPPRKEEPQLDWGSARGSGVLPPRENSNRERAERTRPKKQEPELDWGIARGTGTLPPRERSNRQQQQQQQKKPEGENLDWKRGQPLGARTKSSTSVKKAGKEDKKDQPKPQKSSFDVLSVDDSDDEEEPLAAAPSEEEAKVEGKEEVEKVDSTLEKATAELSIDAESKDSDDWEVVKK</sequence>
<feature type="compositionally biased region" description="Basic and acidic residues" evidence="3">
    <location>
        <begin position="208"/>
        <end position="226"/>
    </location>
</feature>
<evidence type="ECO:0000259" key="4">
    <source>
        <dbReference type="PROSITE" id="PS50102"/>
    </source>
</evidence>
<evidence type="ECO:0000313" key="6">
    <source>
        <dbReference type="Proteomes" id="UP000837801"/>
    </source>
</evidence>